<organism evidence="1 2">
    <name type="scientific">Polyplax serrata</name>
    <name type="common">Common mouse louse</name>
    <dbReference type="NCBI Taxonomy" id="468196"/>
    <lineage>
        <taxon>Eukaryota</taxon>
        <taxon>Metazoa</taxon>
        <taxon>Ecdysozoa</taxon>
        <taxon>Arthropoda</taxon>
        <taxon>Hexapoda</taxon>
        <taxon>Insecta</taxon>
        <taxon>Pterygota</taxon>
        <taxon>Neoptera</taxon>
        <taxon>Paraneoptera</taxon>
        <taxon>Psocodea</taxon>
        <taxon>Troctomorpha</taxon>
        <taxon>Phthiraptera</taxon>
        <taxon>Anoplura</taxon>
        <taxon>Polyplacidae</taxon>
        <taxon>Polyplax</taxon>
    </lineage>
</organism>
<dbReference type="AlphaFoldDB" id="A0AAN8S3T5"/>
<proteinExistence type="predicted"/>
<name>A0AAN8S3T5_POLSC</name>
<dbReference type="Proteomes" id="UP001372834">
    <property type="component" value="Unassembled WGS sequence"/>
</dbReference>
<accession>A0AAN8S3T5</accession>
<evidence type="ECO:0000313" key="1">
    <source>
        <dbReference type="EMBL" id="KAK6626275.1"/>
    </source>
</evidence>
<reference evidence="1 2" key="1">
    <citation type="submission" date="2023-10" db="EMBL/GenBank/DDBJ databases">
        <title>Genomes of two closely related lineages of the louse Polyplax serrata with different host specificities.</title>
        <authorList>
            <person name="Martinu J."/>
            <person name="Tarabai H."/>
            <person name="Stefka J."/>
            <person name="Hypsa V."/>
        </authorList>
    </citation>
    <scope>NUCLEOTIDE SEQUENCE [LARGE SCALE GENOMIC DNA]</scope>
    <source>
        <strain evidence="1">HR10_N</strain>
    </source>
</reference>
<dbReference type="EMBL" id="JAWJWE010000037">
    <property type="protein sequence ID" value="KAK6626275.1"/>
    <property type="molecule type" value="Genomic_DNA"/>
</dbReference>
<gene>
    <name evidence="1" type="ORF">RUM43_006582</name>
</gene>
<evidence type="ECO:0000313" key="2">
    <source>
        <dbReference type="Proteomes" id="UP001372834"/>
    </source>
</evidence>
<comment type="caution">
    <text evidence="1">The sequence shown here is derived from an EMBL/GenBank/DDBJ whole genome shotgun (WGS) entry which is preliminary data.</text>
</comment>
<protein>
    <submittedName>
        <fullName evidence="1">Uncharacterized protein</fullName>
    </submittedName>
</protein>
<sequence length="82" mass="9734">MIARTMCHKGMVVTETVVRRTSDCIGFLLKRVSWQVQQKVARNLKEFKEREDRLGYLPVMGRWVDVRRKHPPKGQANRRTPR</sequence>